<feature type="binding site" evidence="2">
    <location>
        <position position="29"/>
    </location>
    <ligand>
        <name>substrate</name>
    </ligand>
</feature>
<dbReference type="InterPro" id="IPR018520">
    <property type="entry name" value="UPP_synth-like_CS"/>
</dbReference>
<feature type="binding site" evidence="2">
    <location>
        <position position="17"/>
    </location>
    <ligand>
        <name>substrate</name>
    </ligand>
</feature>
<gene>
    <name evidence="3" type="ORF">UW63_C0037G0009</name>
</gene>
<feature type="binding site" evidence="2">
    <location>
        <begin position="183"/>
        <end position="185"/>
    </location>
    <ligand>
        <name>substrate</name>
    </ligand>
</feature>
<dbReference type="GO" id="GO:0045547">
    <property type="term" value="F:ditrans,polycis-polyprenyl diphosphate synthase [(2E,6E)-farnesyl diphosphate specific] activity"/>
    <property type="evidence" value="ECO:0007669"/>
    <property type="project" value="TreeGrafter"/>
</dbReference>
<feature type="binding site" evidence="2">
    <location>
        <position position="64"/>
    </location>
    <ligand>
        <name>substrate</name>
    </ligand>
</feature>
<comment type="caution">
    <text evidence="3">The sequence shown here is derived from an EMBL/GenBank/DDBJ whole genome shotgun (WGS) entry which is preliminary data.</text>
</comment>
<feature type="active site" evidence="2">
    <location>
        <position position="12"/>
    </location>
</feature>
<dbReference type="SUPFAM" id="SSF64005">
    <property type="entry name" value="Undecaprenyl diphosphate synthase"/>
    <property type="match status" value="1"/>
</dbReference>
<feature type="binding site" evidence="2">
    <location>
        <position position="25"/>
    </location>
    <ligand>
        <name>substrate</name>
    </ligand>
</feature>
<dbReference type="InterPro" id="IPR001441">
    <property type="entry name" value="UPP_synth-like"/>
</dbReference>
<keyword evidence="1 2" id="KW-0808">Transferase</keyword>
<dbReference type="PROSITE" id="PS01066">
    <property type="entry name" value="UPP_SYNTHASE"/>
    <property type="match status" value="1"/>
</dbReference>
<organism evidence="3 4">
    <name type="scientific">Candidatus Uhrbacteria bacterium GW2011_GWF2_44_350</name>
    <dbReference type="NCBI Taxonomy" id="1619000"/>
    <lineage>
        <taxon>Bacteria</taxon>
        <taxon>Candidatus Uhriibacteriota</taxon>
    </lineage>
</organism>
<proteinExistence type="inferred from homology"/>
<feature type="active site" description="Proton acceptor" evidence="2">
    <location>
        <position position="60"/>
    </location>
</feature>
<dbReference type="EMBL" id="LCJB01000037">
    <property type="protein sequence ID" value="KKT70069.1"/>
    <property type="molecule type" value="Genomic_DNA"/>
</dbReference>
<feature type="binding site" evidence="2">
    <location>
        <position position="12"/>
    </location>
    <ligand>
        <name>Mg(2+)</name>
        <dbReference type="ChEBI" id="CHEBI:18420"/>
    </ligand>
</feature>
<protein>
    <recommendedName>
        <fullName evidence="2">Isoprenyl transferase</fullName>
        <ecNumber evidence="2">2.5.1.-</ecNumber>
    </recommendedName>
</protein>
<dbReference type="InterPro" id="IPR036424">
    <property type="entry name" value="UPP_synth-like_sf"/>
</dbReference>
<dbReference type="PANTHER" id="PTHR10291:SF0">
    <property type="entry name" value="DEHYDRODOLICHYL DIPHOSPHATE SYNTHASE 2"/>
    <property type="match status" value="1"/>
</dbReference>
<dbReference type="PANTHER" id="PTHR10291">
    <property type="entry name" value="DEHYDRODOLICHYL DIPHOSPHATE SYNTHASE FAMILY MEMBER"/>
    <property type="match status" value="1"/>
</dbReference>
<evidence type="ECO:0000256" key="1">
    <source>
        <dbReference type="ARBA" id="ARBA00022679"/>
    </source>
</evidence>
<dbReference type="HAMAP" id="MF_01139">
    <property type="entry name" value="ISPT"/>
    <property type="match status" value="1"/>
</dbReference>
<evidence type="ECO:0000256" key="2">
    <source>
        <dbReference type="HAMAP-Rule" id="MF_01139"/>
    </source>
</evidence>
<keyword evidence="2" id="KW-0479">Metal-binding</keyword>
<name>A0A0G1MDQ6_9BACT</name>
<dbReference type="EC" id="2.5.1.-" evidence="2"/>
<dbReference type="NCBIfam" id="TIGR00055">
    <property type="entry name" value="uppS"/>
    <property type="match status" value="1"/>
</dbReference>
<dbReference type="Proteomes" id="UP000034154">
    <property type="component" value="Unassembled WGS sequence"/>
</dbReference>
<reference evidence="3 4" key="1">
    <citation type="journal article" date="2015" name="Nature">
        <title>rRNA introns, odd ribosomes, and small enigmatic genomes across a large radiation of phyla.</title>
        <authorList>
            <person name="Brown C.T."/>
            <person name="Hug L.A."/>
            <person name="Thomas B.C."/>
            <person name="Sharon I."/>
            <person name="Castelle C.J."/>
            <person name="Singh A."/>
            <person name="Wilkins M.J."/>
            <person name="Williams K.H."/>
            <person name="Banfield J.F."/>
        </authorList>
    </citation>
    <scope>NUCLEOTIDE SEQUENCE [LARGE SCALE GENOMIC DNA]</scope>
</reference>
<dbReference type="PATRIC" id="fig|1619000.3.peg.628"/>
<dbReference type="Gene3D" id="3.40.1180.10">
    <property type="entry name" value="Decaprenyl diphosphate synthase-like"/>
    <property type="match status" value="1"/>
</dbReference>
<dbReference type="GO" id="GO:0000287">
    <property type="term" value="F:magnesium ion binding"/>
    <property type="evidence" value="ECO:0007669"/>
    <property type="project" value="UniProtKB-UniRule"/>
</dbReference>
<sequence>MNELKHLAIIMDGNRRWASERGLPKVFGHTEGAKNIERIAKAAKEQGVEFLTLYALSTENLKNRSQQELDHLFSLFEKLIDYQSFFLENNLRFNVIGKVQELPERVQKSLSDFQEKTHNNSGLVVTMAINYGGRDEILSAVAHLRRASVDRLEDVSEEVFSKYLDTAGMPDVDLVIRTGGDKRLSNFLPWQTTYAELYFTDTKWPTFSEEDFQAAVSWFEEQKRNKGR</sequence>
<dbReference type="GO" id="GO:0016094">
    <property type="term" value="P:polyprenol biosynthetic process"/>
    <property type="evidence" value="ECO:0007669"/>
    <property type="project" value="TreeGrafter"/>
</dbReference>
<comment type="caution">
    <text evidence="2">Lacks conserved residue(s) required for the propagation of feature annotation.</text>
</comment>
<dbReference type="CDD" id="cd00475">
    <property type="entry name" value="Cis_IPPS"/>
    <property type="match status" value="1"/>
</dbReference>
<comment type="function">
    <text evidence="2">Catalyzes the condensation of isopentenyl diphosphate (IPP) with allylic pyrophosphates generating different type of terpenoids.</text>
</comment>
<feature type="binding site" evidence="2">
    <location>
        <position position="177"/>
    </location>
    <ligand>
        <name>substrate</name>
    </ligand>
</feature>
<evidence type="ECO:0000313" key="4">
    <source>
        <dbReference type="Proteomes" id="UP000034154"/>
    </source>
</evidence>
<comment type="subunit">
    <text evidence="2">Homodimer.</text>
</comment>
<accession>A0A0G1MDQ6</accession>
<feature type="binding site" evidence="2">
    <location>
        <begin position="57"/>
        <end position="59"/>
    </location>
    <ligand>
        <name>substrate</name>
    </ligand>
</feature>
<comment type="similarity">
    <text evidence="2">Belongs to the UPP synthase family.</text>
</comment>
<dbReference type="Pfam" id="PF01255">
    <property type="entry name" value="Prenyltransf"/>
    <property type="match status" value="1"/>
</dbReference>
<dbReference type="AlphaFoldDB" id="A0A0G1MDQ6"/>
<feature type="binding site" evidence="2">
    <location>
        <begin position="13"/>
        <end position="16"/>
    </location>
    <ligand>
        <name>substrate</name>
    </ligand>
</feature>
<comment type="cofactor">
    <cofactor evidence="2">
        <name>Mg(2+)</name>
        <dbReference type="ChEBI" id="CHEBI:18420"/>
    </cofactor>
    <text evidence="2">Binds 2 magnesium ions per subunit.</text>
</comment>
<keyword evidence="2" id="KW-0460">Magnesium</keyword>
<evidence type="ECO:0000313" key="3">
    <source>
        <dbReference type="EMBL" id="KKT70069.1"/>
    </source>
</evidence>
<feature type="binding site" evidence="2">
    <location>
        <position position="196"/>
    </location>
    <ligand>
        <name>Mg(2+)</name>
        <dbReference type="ChEBI" id="CHEBI:18420"/>
    </ligand>
</feature>